<dbReference type="GO" id="GO:0008270">
    <property type="term" value="F:zinc ion binding"/>
    <property type="evidence" value="ECO:0007669"/>
    <property type="project" value="UniProtKB-UniRule"/>
</dbReference>
<accession>A0A7R8YN78</accession>
<evidence type="ECO:0000313" key="14">
    <source>
        <dbReference type="Proteomes" id="UP000594454"/>
    </source>
</evidence>
<keyword evidence="4 8" id="KW-0863">Zinc-finger</keyword>
<dbReference type="OMA" id="SAYRCEI"/>
<evidence type="ECO:0000256" key="7">
    <source>
        <dbReference type="ARBA" id="ARBA00023242"/>
    </source>
</evidence>
<dbReference type="EMBL" id="LR899009">
    <property type="protein sequence ID" value="CAD7078150.1"/>
    <property type="molecule type" value="Genomic_DNA"/>
</dbReference>
<feature type="compositionally biased region" description="Basic residues" evidence="10">
    <location>
        <begin position="220"/>
        <end position="229"/>
    </location>
</feature>
<feature type="domain" description="C2H2-type" evidence="11">
    <location>
        <begin position="493"/>
        <end position="520"/>
    </location>
</feature>
<dbReference type="GO" id="GO:0003677">
    <property type="term" value="F:DNA binding"/>
    <property type="evidence" value="ECO:0007669"/>
    <property type="project" value="UniProtKB-KW"/>
</dbReference>
<feature type="compositionally biased region" description="Acidic residues" evidence="10">
    <location>
        <begin position="138"/>
        <end position="163"/>
    </location>
</feature>
<feature type="domain" description="C2H2-type" evidence="11">
    <location>
        <begin position="375"/>
        <end position="403"/>
    </location>
</feature>
<dbReference type="SMART" id="SM00868">
    <property type="entry name" value="zf-AD"/>
    <property type="match status" value="1"/>
</dbReference>
<keyword evidence="6" id="KW-0238">DNA-binding</keyword>
<dbReference type="PROSITE" id="PS50157">
    <property type="entry name" value="ZINC_FINGER_C2H2_2"/>
    <property type="match status" value="6"/>
</dbReference>
<feature type="domain" description="ZAD" evidence="12">
    <location>
        <begin position="1"/>
        <end position="76"/>
    </location>
</feature>
<keyword evidence="5 9" id="KW-0862">Zinc</keyword>
<dbReference type="SUPFAM" id="SSF57667">
    <property type="entry name" value="beta-beta-alpha zinc fingers"/>
    <property type="match status" value="4"/>
</dbReference>
<dbReference type="PROSITE" id="PS00028">
    <property type="entry name" value="ZINC_FINGER_C2H2_1"/>
    <property type="match status" value="7"/>
</dbReference>
<evidence type="ECO:0000256" key="1">
    <source>
        <dbReference type="ARBA" id="ARBA00004123"/>
    </source>
</evidence>
<dbReference type="PANTHER" id="PTHR23225:SF2">
    <property type="entry name" value="AT09679P-RELATED"/>
    <property type="match status" value="1"/>
</dbReference>
<dbReference type="InParanoid" id="A0A7R8YN78"/>
<dbReference type="PROSITE" id="PS51915">
    <property type="entry name" value="ZAD"/>
    <property type="match status" value="1"/>
</dbReference>
<dbReference type="Gene3D" id="3.30.160.60">
    <property type="entry name" value="Classic Zinc Finger"/>
    <property type="match status" value="5"/>
</dbReference>
<dbReference type="FunFam" id="3.30.160.60:FF:000446">
    <property type="entry name" value="Zinc finger protein"/>
    <property type="match status" value="1"/>
</dbReference>
<dbReference type="Pfam" id="PF07776">
    <property type="entry name" value="zf-AD"/>
    <property type="match status" value="1"/>
</dbReference>
<evidence type="ECO:0000256" key="5">
    <source>
        <dbReference type="ARBA" id="ARBA00022833"/>
    </source>
</evidence>
<dbReference type="Proteomes" id="UP000594454">
    <property type="component" value="Chromosome 1"/>
</dbReference>
<evidence type="ECO:0000256" key="2">
    <source>
        <dbReference type="ARBA" id="ARBA00022723"/>
    </source>
</evidence>
<organism evidence="13 14">
    <name type="scientific">Hermetia illucens</name>
    <name type="common">Black soldier fly</name>
    <dbReference type="NCBI Taxonomy" id="343691"/>
    <lineage>
        <taxon>Eukaryota</taxon>
        <taxon>Metazoa</taxon>
        <taxon>Ecdysozoa</taxon>
        <taxon>Arthropoda</taxon>
        <taxon>Hexapoda</taxon>
        <taxon>Insecta</taxon>
        <taxon>Pterygota</taxon>
        <taxon>Neoptera</taxon>
        <taxon>Endopterygota</taxon>
        <taxon>Diptera</taxon>
        <taxon>Brachycera</taxon>
        <taxon>Stratiomyomorpha</taxon>
        <taxon>Stratiomyidae</taxon>
        <taxon>Hermetiinae</taxon>
        <taxon>Hermetia</taxon>
    </lineage>
</organism>
<dbReference type="InterPro" id="IPR036236">
    <property type="entry name" value="Znf_C2H2_sf"/>
</dbReference>
<feature type="domain" description="C2H2-type" evidence="11">
    <location>
        <begin position="345"/>
        <end position="372"/>
    </location>
</feature>
<evidence type="ECO:0000256" key="6">
    <source>
        <dbReference type="ARBA" id="ARBA00023125"/>
    </source>
</evidence>
<feature type="binding site" evidence="9">
    <location>
        <position position="3"/>
    </location>
    <ligand>
        <name>Zn(2+)</name>
        <dbReference type="ChEBI" id="CHEBI:29105"/>
    </ligand>
</feature>
<feature type="region of interest" description="Disordered" evidence="10">
    <location>
        <begin position="202"/>
        <end position="244"/>
    </location>
</feature>
<dbReference type="PANTHER" id="PTHR23225">
    <property type="entry name" value="ZINC FINGER PROTEIN"/>
    <property type="match status" value="1"/>
</dbReference>
<reference evidence="13 14" key="1">
    <citation type="submission" date="2020-11" db="EMBL/GenBank/DDBJ databases">
        <authorList>
            <person name="Wallbank WR R."/>
            <person name="Pardo Diaz C."/>
            <person name="Kozak K."/>
            <person name="Martin S."/>
            <person name="Jiggins C."/>
            <person name="Moest M."/>
            <person name="Warren A I."/>
            <person name="Generalovic N T."/>
            <person name="Byers J.R.P. K."/>
            <person name="Montejo-Kovacevich G."/>
            <person name="Yen C E."/>
        </authorList>
    </citation>
    <scope>NUCLEOTIDE SEQUENCE [LARGE SCALE GENOMIC DNA]</scope>
</reference>
<dbReference type="SUPFAM" id="SSF57716">
    <property type="entry name" value="Glucocorticoid receptor-like (DNA-binding domain)"/>
    <property type="match status" value="1"/>
</dbReference>
<feature type="binding site" evidence="9">
    <location>
        <position position="52"/>
    </location>
    <ligand>
        <name>Zn(2+)</name>
        <dbReference type="ChEBI" id="CHEBI:29105"/>
    </ligand>
</feature>
<evidence type="ECO:0008006" key="15">
    <source>
        <dbReference type="Google" id="ProtNLM"/>
    </source>
</evidence>
<dbReference type="InterPro" id="IPR039970">
    <property type="entry name" value="TF_Grauzone"/>
</dbReference>
<keyword evidence="3" id="KW-0677">Repeat</keyword>
<feature type="domain" description="C2H2-type" evidence="11">
    <location>
        <begin position="521"/>
        <end position="549"/>
    </location>
</feature>
<dbReference type="Pfam" id="PF00096">
    <property type="entry name" value="zf-C2H2"/>
    <property type="match status" value="4"/>
</dbReference>
<evidence type="ECO:0000259" key="12">
    <source>
        <dbReference type="PROSITE" id="PS51915"/>
    </source>
</evidence>
<keyword evidence="7" id="KW-0539">Nucleus</keyword>
<sequence>MICRMCIIDSPNLLSIFENETSQADKAAVITQHFGFEPRKDDPITNMICISCWTQIESFHTYYLNVEDAQRRFSQLYLEQKIKEESDKKEIELLPFDQGEINNYQEAEYPELHTNNKLADSGEKNCKYEIVAFVEGGEAGEEVGNDDNDDCYEPGADMEDIDNQSDSCDSSDEENKPIAQIRDETRQSLLLKINQNMSTIQETQVVSATSEGPDLDKASPKKRGRKKKSEKPAQTSPRTSEYRIKSKQYDEEIAKRTKLKCDLCEKEFAIFNVLQRHYRAEHKIKGYVVCCTTKFYKRGMFLDHIMKHLEPDRLRCDICKKTYCSRRALHDHILVYHAPGDVKTFQCDQCPRKYLKQYQLNIHKKKHIPKGASQYKCDECGKGFNTNNALQTHRRYIHENKYAHMCHICAKVLRSRTLYLKHKLVEHEGYVEPKQQCKECGAWLKNAFRLKLHMKKHKERESDFICNICGKSSPSSSALQSHVKYVHEAQRLHQCTFCDKAFKRPITLKEHLTTHTGDVLYTCPHCPKTFNSRANMHSHRKKKHPKEWEEARIIRGAPLRKFGKISSEETDQIFNDNSLENAENSLNEDCEIDAAYDSLKHMA</sequence>
<dbReference type="GO" id="GO:0005634">
    <property type="term" value="C:nucleus"/>
    <property type="evidence" value="ECO:0007669"/>
    <property type="project" value="UniProtKB-SubCell"/>
</dbReference>
<name>A0A7R8YN78_HERIL</name>
<comment type="subcellular location">
    <subcellularLocation>
        <location evidence="1">Nucleus</location>
    </subcellularLocation>
</comment>
<dbReference type="OrthoDB" id="3565419at2759"/>
<dbReference type="GO" id="GO:0003700">
    <property type="term" value="F:DNA-binding transcription factor activity"/>
    <property type="evidence" value="ECO:0007669"/>
    <property type="project" value="InterPro"/>
</dbReference>
<keyword evidence="14" id="KW-1185">Reference proteome</keyword>
<evidence type="ECO:0000256" key="8">
    <source>
        <dbReference type="PROSITE-ProRule" id="PRU00042"/>
    </source>
</evidence>
<evidence type="ECO:0000313" key="13">
    <source>
        <dbReference type="EMBL" id="CAD7078150.1"/>
    </source>
</evidence>
<keyword evidence="2 9" id="KW-0479">Metal-binding</keyword>
<evidence type="ECO:0000256" key="10">
    <source>
        <dbReference type="SAM" id="MobiDB-lite"/>
    </source>
</evidence>
<evidence type="ECO:0000256" key="9">
    <source>
        <dbReference type="PROSITE-ProRule" id="PRU01263"/>
    </source>
</evidence>
<gene>
    <name evidence="13" type="ORF">HERILL_LOCUS1435</name>
</gene>
<dbReference type="AlphaFoldDB" id="A0A7R8YN78"/>
<feature type="domain" description="C2H2-type" evidence="11">
    <location>
        <begin position="259"/>
        <end position="282"/>
    </location>
</feature>
<dbReference type="InterPro" id="IPR013087">
    <property type="entry name" value="Znf_C2H2_type"/>
</dbReference>
<feature type="region of interest" description="Disordered" evidence="10">
    <location>
        <begin position="138"/>
        <end position="175"/>
    </location>
</feature>
<protein>
    <recommendedName>
        <fullName evidence="15">Transcription factor grauzone</fullName>
    </recommendedName>
</protein>
<evidence type="ECO:0000259" key="11">
    <source>
        <dbReference type="PROSITE" id="PS50157"/>
    </source>
</evidence>
<dbReference type="Gene3D" id="3.40.1800.20">
    <property type="match status" value="1"/>
</dbReference>
<dbReference type="FunFam" id="3.30.160.60:FF:000045">
    <property type="entry name" value="ZFP69 zinc finger protein B"/>
    <property type="match status" value="1"/>
</dbReference>
<feature type="binding site" evidence="9">
    <location>
        <position position="6"/>
    </location>
    <ligand>
        <name>Zn(2+)</name>
        <dbReference type="ChEBI" id="CHEBI:29105"/>
    </ligand>
</feature>
<dbReference type="SMART" id="SM00355">
    <property type="entry name" value="ZnF_C2H2"/>
    <property type="match status" value="9"/>
</dbReference>
<feature type="domain" description="C2H2-type" evidence="11">
    <location>
        <begin position="464"/>
        <end position="492"/>
    </location>
</feature>
<dbReference type="InterPro" id="IPR012934">
    <property type="entry name" value="Znf_AD"/>
</dbReference>
<evidence type="ECO:0000256" key="4">
    <source>
        <dbReference type="ARBA" id="ARBA00022771"/>
    </source>
</evidence>
<proteinExistence type="predicted"/>
<feature type="binding site" evidence="9">
    <location>
        <position position="49"/>
    </location>
    <ligand>
        <name>Zn(2+)</name>
        <dbReference type="ChEBI" id="CHEBI:29105"/>
    </ligand>
</feature>
<evidence type="ECO:0000256" key="3">
    <source>
        <dbReference type="ARBA" id="ARBA00022737"/>
    </source>
</evidence>